<evidence type="ECO:0000313" key="2">
    <source>
        <dbReference type="EMBL" id="TDQ31201.1"/>
    </source>
</evidence>
<sequence length="506" mass="57582">MKFIVILTAAILFLSCKRDTPKTEFLGMVNLEVSGSSEAVSEFERGLLLLHSFEYEDARESFREAQRLDPEMPMAYWGEVMTYNHSLWSEQDYEQGVGVLKRLDSIRTYNDASELEQDFIQAVKILFAANKEKAERDVAYSQYMERLLKKYPDNHEVAAFYALSLLGSVPDGRDEELYGKGAKIALGILAENPEHPGALHYTIHSYDDPKHAALALEAANAYAKVAPDASHALHMPSHIYVAMGMWDRVVSSNIDSYQASLNRMKRKQLDNDARGYHAYHWLEYGYLQQDNRAEARKMVLDMQQYMNEKPSPRARVHMVFLKGTYLNETDEWDSPIAGIPVQISDLNISVRTQYNFLEGMKGYGAKDTMLMDSIITLMEYDIKRETYVQGNAASTLCSNVTRAEATPSDIVSAQARQQQLLALREDLAGSHTEAEEHLLRSIELEESISYNYGPPPIQKPTRELYADWLVARGRYSEAEVQYTLAEKAGPKRRRILEGLESVRINL</sequence>
<protein>
    <submittedName>
        <fullName evidence="2">Uncharacterized protein</fullName>
    </submittedName>
</protein>
<gene>
    <name evidence="2" type="ORF">CLV82_1906</name>
</gene>
<proteinExistence type="predicted"/>
<reference evidence="2 3" key="1">
    <citation type="submission" date="2019-03" db="EMBL/GenBank/DDBJ databases">
        <title>Genomic Encyclopedia of Archaeal and Bacterial Type Strains, Phase II (KMG-II): from individual species to whole genera.</title>
        <authorList>
            <person name="Goeker M."/>
        </authorList>
    </citation>
    <scope>NUCLEOTIDE SEQUENCE [LARGE SCALE GENOMIC DNA]</scope>
    <source>
        <strain evidence="2 3">DSM 18435</strain>
    </source>
</reference>
<dbReference type="SUPFAM" id="SSF48452">
    <property type="entry name" value="TPR-like"/>
    <property type="match status" value="1"/>
</dbReference>
<dbReference type="OrthoDB" id="9778494at2"/>
<dbReference type="Gene3D" id="1.25.40.10">
    <property type="entry name" value="Tetratricopeptide repeat domain"/>
    <property type="match status" value="1"/>
</dbReference>
<dbReference type="RefSeq" id="WP_133644041.1">
    <property type="nucleotide sequence ID" value="NZ_SNYI01000002.1"/>
</dbReference>
<feature type="repeat" description="TPR" evidence="1">
    <location>
        <begin position="39"/>
        <end position="72"/>
    </location>
</feature>
<dbReference type="PANTHER" id="PTHR45588">
    <property type="entry name" value="TPR DOMAIN-CONTAINING PROTEIN"/>
    <property type="match status" value="1"/>
</dbReference>
<accession>A0A4R6TPB2</accession>
<dbReference type="Proteomes" id="UP000295468">
    <property type="component" value="Unassembled WGS sequence"/>
</dbReference>
<comment type="caution">
    <text evidence="2">The sequence shown here is derived from an EMBL/GenBank/DDBJ whole genome shotgun (WGS) entry which is preliminary data.</text>
</comment>
<dbReference type="EMBL" id="SNYI01000002">
    <property type="protein sequence ID" value="TDQ31201.1"/>
    <property type="molecule type" value="Genomic_DNA"/>
</dbReference>
<dbReference type="InterPro" id="IPR011990">
    <property type="entry name" value="TPR-like_helical_dom_sf"/>
</dbReference>
<dbReference type="PROSITE" id="PS50005">
    <property type="entry name" value="TPR"/>
    <property type="match status" value="1"/>
</dbReference>
<keyword evidence="3" id="KW-1185">Reference proteome</keyword>
<evidence type="ECO:0000313" key="3">
    <source>
        <dbReference type="Proteomes" id="UP000295468"/>
    </source>
</evidence>
<dbReference type="PROSITE" id="PS51257">
    <property type="entry name" value="PROKAR_LIPOPROTEIN"/>
    <property type="match status" value="1"/>
</dbReference>
<dbReference type="InterPro" id="IPR019734">
    <property type="entry name" value="TPR_rpt"/>
</dbReference>
<dbReference type="AlphaFoldDB" id="A0A4R6TPB2"/>
<evidence type="ECO:0000256" key="1">
    <source>
        <dbReference type="PROSITE-ProRule" id="PRU00339"/>
    </source>
</evidence>
<name>A0A4R6TPB2_9FLAO</name>
<dbReference type="PANTHER" id="PTHR45588:SF1">
    <property type="entry name" value="WW DOMAIN-CONTAINING PROTEIN"/>
    <property type="match status" value="1"/>
</dbReference>
<keyword evidence="1" id="KW-0802">TPR repeat</keyword>
<organism evidence="2 3">
    <name type="scientific">Zeaxanthinibacter enoshimensis</name>
    <dbReference type="NCBI Taxonomy" id="392009"/>
    <lineage>
        <taxon>Bacteria</taxon>
        <taxon>Pseudomonadati</taxon>
        <taxon>Bacteroidota</taxon>
        <taxon>Flavobacteriia</taxon>
        <taxon>Flavobacteriales</taxon>
        <taxon>Flavobacteriaceae</taxon>
        <taxon>Zeaxanthinibacter</taxon>
    </lineage>
</organism>